<evidence type="ECO:0000256" key="2">
    <source>
        <dbReference type="ARBA" id="ARBA00010358"/>
    </source>
</evidence>
<comment type="subcellular location">
    <subcellularLocation>
        <location evidence="1">Cell inner membrane</location>
        <topology evidence="1">Single-pass membrane protein</topology>
        <orientation evidence="1">Periplasmic side</orientation>
    </subcellularLocation>
</comment>
<evidence type="ECO:0000256" key="5">
    <source>
        <dbReference type="ARBA" id="ARBA00022692"/>
    </source>
</evidence>
<keyword evidence="14" id="KW-1185">Reference proteome</keyword>
<keyword evidence="10" id="KW-0143">Chaperone</keyword>
<dbReference type="Proteomes" id="UP000198781">
    <property type="component" value="Unassembled WGS sequence"/>
</dbReference>
<evidence type="ECO:0000256" key="8">
    <source>
        <dbReference type="ARBA" id="ARBA00023098"/>
    </source>
</evidence>
<sequence length="256" mass="27754">MATASDDPLLTPGLRDTLEALLLAAGEAPEPQRLKQRLEGLVSQFFPPQVATRALALAHRYVDYRVALGRLQAPADLRDPQALRQALAARQTVRRAYFEPDEFQALFAADAEMDQYLLARLEIERSPSLTAEQKQGALQQAEGALGPALQAQRAAAVAHAGVAQQSAAFDAQGTNASTRFTARSAQYGAEAAQRLAQLDAQEQQWQLRLGQYQAAVGSAATETRLAQLRDEIFTPQEQLRLNAALALRAQPTSAVQ</sequence>
<dbReference type="AlphaFoldDB" id="A0A1G7BPE4"/>
<evidence type="ECO:0000313" key="14">
    <source>
        <dbReference type="Proteomes" id="UP000198781"/>
    </source>
</evidence>
<dbReference type="GO" id="GO:0051082">
    <property type="term" value="F:unfolded protein binding"/>
    <property type="evidence" value="ECO:0007669"/>
    <property type="project" value="InterPro"/>
</dbReference>
<dbReference type="GO" id="GO:0006457">
    <property type="term" value="P:protein folding"/>
    <property type="evidence" value="ECO:0007669"/>
    <property type="project" value="InterPro"/>
</dbReference>
<evidence type="ECO:0000256" key="9">
    <source>
        <dbReference type="ARBA" id="ARBA00023136"/>
    </source>
</evidence>
<dbReference type="STRING" id="187868.SAMN05192589_114127"/>
<organism evidence="13 14">
    <name type="scientific">Paracidovorax valerianellae</name>
    <dbReference type="NCBI Taxonomy" id="187868"/>
    <lineage>
        <taxon>Bacteria</taxon>
        <taxon>Pseudomonadati</taxon>
        <taxon>Pseudomonadota</taxon>
        <taxon>Betaproteobacteria</taxon>
        <taxon>Burkholderiales</taxon>
        <taxon>Comamonadaceae</taxon>
        <taxon>Paracidovorax</taxon>
    </lineage>
</organism>
<keyword evidence="8" id="KW-0443">Lipid metabolism</keyword>
<evidence type="ECO:0000256" key="6">
    <source>
        <dbReference type="ARBA" id="ARBA00022963"/>
    </source>
</evidence>
<evidence type="ECO:0000256" key="10">
    <source>
        <dbReference type="ARBA" id="ARBA00023186"/>
    </source>
</evidence>
<evidence type="ECO:0000313" key="13">
    <source>
        <dbReference type="EMBL" id="SDE28560.1"/>
    </source>
</evidence>
<proteinExistence type="inferred from homology"/>
<dbReference type="Pfam" id="PF03280">
    <property type="entry name" value="Lipase_chap"/>
    <property type="match status" value="1"/>
</dbReference>
<keyword evidence="4" id="KW-0997">Cell inner membrane</keyword>
<evidence type="ECO:0000256" key="3">
    <source>
        <dbReference type="ARBA" id="ARBA00022475"/>
    </source>
</evidence>
<dbReference type="GO" id="GO:0016042">
    <property type="term" value="P:lipid catabolic process"/>
    <property type="evidence" value="ECO:0007669"/>
    <property type="project" value="UniProtKB-KW"/>
</dbReference>
<evidence type="ECO:0000256" key="1">
    <source>
        <dbReference type="ARBA" id="ARBA00004383"/>
    </source>
</evidence>
<reference evidence="13 14" key="1">
    <citation type="submission" date="2016-10" db="EMBL/GenBank/DDBJ databases">
        <authorList>
            <person name="de Groot N.N."/>
        </authorList>
    </citation>
    <scope>NUCLEOTIDE SEQUENCE [LARGE SCALE GENOMIC DNA]</scope>
    <source>
        <strain evidence="13 14">DSM 16619</strain>
    </source>
</reference>
<keyword evidence="7" id="KW-1133">Transmembrane helix</keyword>
<keyword evidence="5" id="KW-0812">Transmembrane</keyword>
<gene>
    <name evidence="13" type="ORF">SAMN05192589_114127</name>
</gene>
<evidence type="ECO:0000256" key="4">
    <source>
        <dbReference type="ARBA" id="ARBA00022519"/>
    </source>
</evidence>
<dbReference type="GO" id="GO:0005886">
    <property type="term" value="C:plasma membrane"/>
    <property type="evidence" value="ECO:0007669"/>
    <property type="project" value="UniProtKB-SubCell"/>
</dbReference>
<dbReference type="InterPro" id="IPR004961">
    <property type="entry name" value="Lipase_chaperone"/>
</dbReference>
<keyword evidence="6" id="KW-0442">Lipid degradation</keyword>
<protein>
    <recommendedName>
        <fullName evidence="11">Lipase helper protein</fullName>
    </recommendedName>
    <alternativeName>
        <fullName evidence="12">Lipase modulator</fullName>
    </alternativeName>
</protein>
<accession>A0A1G7BPE4</accession>
<evidence type="ECO:0000256" key="7">
    <source>
        <dbReference type="ARBA" id="ARBA00022989"/>
    </source>
</evidence>
<name>A0A1G7BPE4_9BURK</name>
<dbReference type="SUPFAM" id="SSF158855">
    <property type="entry name" value="Lipase chaperone-like"/>
    <property type="match status" value="1"/>
</dbReference>
<keyword evidence="3" id="KW-1003">Cell membrane</keyword>
<comment type="similarity">
    <text evidence="2">Belongs to the lipase chaperone family.</text>
</comment>
<evidence type="ECO:0000256" key="12">
    <source>
        <dbReference type="ARBA" id="ARBA00031542"/>
    </source>
</evidence>
<evidence type="ECO:0000256" key="11">
    <source>
        <dbReference type="ARBA" id="ARBA00030948"/>
    </source>
</evidence>
<keyword evidence="9" id="KW-0472">Membrane</keyword>
<dbReference type="EMBL" id="FMZC01000014">
    <property type="protein sequence ID" value="SDE28560.1"/>
    <property type="molecule type" value="Genomic_DNA"/>
</dbReference>